<evidence type="ECO:0000256" key="1">
    <source>
        <dbReference type="SAM" id="MobiDB-lite"/>
    </source>
</evidence>
<gene>
    <name evidence="4" type="ORF">MELLADRAFT_124102</name>
</gene>
<keyword evidence="5" id="KW-1185">Reference proteome</keyword>
<dbReference type="OrthoDB" id="159229at2759"/>
<evidence type="ECO:0000259" key="3">
    <source>
        <dbReference type="Pfam" id="PF00080"/>
    </source>
</evidence>
<dbReference type="HOGENOM" id="CLU_1170864_0_0_1"/>
<dbReference type="InterPro" id="IPR001424">
    <property type="entry name" value="SOD_Cu_Zn_dom"/>
</dbReference>
<dbReference type="eggNOG" id="ENOG502S5NX">
    <property type="taxonomic scope" value="Eukaryota"/>
</dbReference>
<dbReference type="InParanoid" id="F4RW16"/>
<feature type="signal peptide" evidence="2">
    <location>
        <begin position="1"/>
        <end position="23"/>
    </location>
</feature>
<keyword evidence="2" id="KW-0732">Signal</keyword>
<evidence type="ECO:0000256" key="2">
    <source>
        <dbReference type="SAM" id="SignalP"/>
    </source>
</evidence>
<dbReference type="GO" id="GO:0046872">
    <property type="term" value="F:metal ion binding"/>
    <property type="evidence" value="ECO:0007669"/>
    <property type="project" value="InterPro"/>
</dbReference>
<dbReference type="SUPFAM" id="SSF49329">
    <property type="entry name" value="Cu,Zn superoxide dismutase-like"/>
    <property type="match status" value="1"/>
</dbReference>
<proteinExistence type="predicted"/>
<dbReference type="Proteomes" id="UP000001072">
    <property type="component" value="Unassembled WGS sequence"/>
</dbReference>
<evidence type="ECO:0000313" key="4">
    <source>
        <dbReference type="EMBL" id="EGG03458.1"/>
    </source>
</evidence>
<name>F4RW16_MELLP</name>
<dbReference type="Pfam" id="PF00080">
    <property type="entry name" value="Sod_Cu"/>
    <property type="match status" value="1"/>
</dbReference>
<accession>F4RW16</accession>
<feature type="chain" id="PRO_5003315544" evidence="2">
    <location>
        <begin position="24"/>
        <end position="224"/>
    </location>
</feature>
<dbReference type="GeneID" id="18926611"/>
<dbReference type="PANTHER" id="PTHR20910:SF1">
    <property type="entry name" value="SUPEROXIDE DISMUTASE COPPER_ZINC BINDING DOMAIN-CONTAINING PROTEIN"/>
    <property type="match status" value="1"/>
</dbReference>
<dbReference type="VEuPathDB" id="FungiDB:MELLADRAFT_124102"/>
<dbReference type="KEGG" id="mlr:MELLADRAFT_124102"/>
<feature type="region of interest" description="Disordered" evidence="1">
    <location>
        <begin position="33"/>
        <end position="66"/>
    </location>
</feature>
<dbReference type="InterPro" id="IPR053257">
    <property type="entry name" value="Cu-only_SOD"/>
</dbReference>
<reference evidence="5" key="1">
    <citation type="journal article" date="2011" name="Proc. Natl. Acad. Sci. U.S.A.">
        <title>Obligate biotrophy features unraveled by the genomic analysis of rust fungi.</title>
        <authorList>
            <person name="Duplessis S."/>
            <person name="Cuomo C.A."/>
            <person name="Lin Y.-C."/>
            <person name="Aerts A."/>
            <person name="Tisserant E."/>
            <person name="Veneault-Fourrey C."/>
            <person name="Joly D.L."/>
            <person name="Hacquard S."/>
            <person name="Amselem J."/>
            <person name="Cantarel B.L."/>
            <person name="Chiu R."/>
            <person name="Coutinho P.M."/>
            <person name="Feau N."/>
            <person name="Field M."/>
            <person name="Frey P."/>
            <person name="Gelhaye E."/>
            <person name="Goldberg J."/>
            <person name="Grabherr M.G."/>
            <person name="Kodira C.D."/>
            <person name="Kohler A."/>
            <person name="Kuees U."/>
            <person name="Lindquist E.A."/>
            <person name="Lucas S.M."/>
            <person name="Mago R."/>
            <person name="Mauceli E."/>
            <person name="Morin E."/>
            <person name="Murat C."/>
            <person name="Pangilinan J.L."/>
            <person name="Park R."/>
            <person name="Pearson M."/>
            <person name="Quesneville H."/>
            <person name="Rouhier N."/>
            <person name="Sakthikumar S."/>
            <person name="Salamov A.A."/>
            <person name="Schmutz J."/>
            <person name="Selles B."/>
            <person name="Shapiro H."/>
            <person name="Tanguay P."/>
            <person name="Tuskan G.A."/>
            <person name="Henrissat B."/>
            <person name="Van de Peer Y."/>
            <person name="Rouze P."/>
            <person name="Ellis J.G."/>
            <person name="Dodds P.N."/>
            <person name="Schein J.E."/>
            <person name="Zhong S."/>
            <person name="Hamelin R.C."/>
            <person name="Grigoriev I.V."/>
            <person name="Szabo L.J."/>
            <person name="Martin F."/>
        </authorList>
    </citation>
    <scope>NUCLEOTIDE SEQUENCE [LARGE SCALE GENOMIC DNA]</scope>
    <source>
        <strain evidence="5">98AG31 / pathotype 3-4-7</strain>
    </source>
</reference>
<dbReference type="AlphaFoldDB" id="F4RW16"/>
<feature type="domain" description="Superoxide dismutase copper/zinc binding" evidence="3">
    <location>
        <begin position="70"/>
        <end position="199"/>
    </location>
</feature>
<protein>
    <submittedName>
        <fullName evidence="4">Cu/Zn superoxide dismutase</fullName>
    </submittedName>
</protein>
<dbReference type="STRING" id="747676.F4RW16"/>
<dbReference type="InterPro" id="IPR036423">
    <property type="entry name" value="SOD-like_Cu/Zn_dom_sf"/>
</dbReference>
<dbReference type="PANTHER" id="PTHR20910">
    <property type="entry name" value="AGAP001623-PA"/>
    <property type="match status" value="1"/>
</dbReference>
<dbReference type="Gene3D" id="2.60.40.200">
    <property type="entry name" value="Superoxide dismutase, copper/zinc binding domain"/>
    <property type="match status" value="1"/>
</dbReference>
<dbReference type="EMBL" id="GL883124">
    <property type="protein sequence ID" value="EGG03458.1"/>
    <property type="molecule type" value="Genomic_DNA"/>
</dbReference>
<dbReference type="RefSeq" id="XP_007413252.1">
    <property type="nucleotide sequence ID" value="XM_007413190.1"/>
</dbReference>
<evidence type="ECO:0000313" key="5">
    <source>
        <dbReference type="Proteomes" id="UP000001072"/>
    </source>
</evidence>
<dbReference type="GO" id="GO:0006801">
    <property type="term" value="P:superoxide metabolic process"/>
    <property type="evidence" value="ECO:0007669"/>
    <property type="project" value="InterPro"/>
</dbReference>
<organism evidence="5">
    <name type="scientific">Melampsora larici-populina (strain 98AG31 / pathotype 3-4-7)</name>
    <name type="common">Poplar leaf rust fungus</name>
    <dbReference type="NCBI Taxonomy" id="747676"/>
    <lineage>
        <taxon>Eukaryota</taxon>
        <taxon>Fungi</taxon>
        <taxon>Dikarya</taxon>
        <taxon>Basidiomycota</taxon>
        <taxon>Pucciniomycotina</taxon>
        <taxon>Pucciniomycetes</taxon>
        <taxon>Pucciniales</taxon>
        <taxon>Melampsoraceae</taxon>
        <taxon>Melampsora</taxon>
    </lineage>
</organism>
<sequence length="224" mass="24180">MLKFTHIFVTYIFTLTFLHYALTAPQFPSLFPATPQPPPFSPAPQSQSPSNGGAVARARVVSPPNSNGRVNGDFEFYEVGNNQIGVRLTVNGLDTVQPIMQHRYHIHAHPIGRDGDCAAALGHLSPNGLPDNAVCNPQSPGRCQEGDLAGKHGLLPGNERVVTRQYTDTSLRLQPERESILGRSVVIHGQDNSRVACGNIISSLDGTADFSGRPTGRQSNIRPL</sequence>